<reference evidence="1" key="1">
    <citation type="submission" date="2020-05" db="EMBL/GenBank/DDBJ databases">
        <authorList>
            <person name="Rincon C."/>
            <person name="Sanders R I."/>
            <person name="Robbins C."/>
            <person name="Chaturvedi A."/>
        </authorList>
    </citation>
    <scope>NUCLEOTIDE SEQUENCE</scope>
    <source>
        <strain evidence="1">CHB12</strain>
    </source>
</reference>
<proteinExistence type="predicted"/>
<comment type="caution">
    <text evidence="1">The sequence shown here is derived from an EMBL/GenBank/DDBJ whole genome shotgun (WGS) entry which is preliminary data.</text>
</comment>
<dbReference type="EMBL" id="CAGKOT010000012">
    <property type="protein sequence ID" value="CAB5358087.1"/>
    <property type="molecule type" value="Genomic_DNA"/>
</dbReference>
<dbReference type="AlphaFoldDB" id="A0A915Z1H8"/>
<dbReference type="VEuPathDB" id="FungiDB:RhiirFUN_008767"/>
<protein>
    <submittedName>
        <fullName evidence="1">Uncharacterized protein</fullName>
    </submittedName>
</protein>
<gene>
    <name evidence="1" type="ORF">CHRIB12_LOCUS7079</name>
</gene>
<dbReference type="Proteomes" id="UP000684084">
    <property type="component" value="Unassembled WGS sequence"/>
</dbReference>
<evidence type="ECO:0000313" key="1">
    <source>
        <dbReference type="EMBL" id="CAB5358087.1"/>
    </source>
</evidence>
<organism evidence="1 2">
    <name type="scientific">Rhizophagus irregularis</name>
    <dbReference type="NCBI Taxonomy" id="588596"/>
    <lineage>
        <taxon>Eukaryota</taxon>
        <taxon>Fungi</taxon>
        <taxon>Fungi incertae sedis</taxon>
        <taxon>Mucoromycota</taxon>
        <taxon>Glomeromycotina</taxon>
        <taxon>Glomeromycetes</taxon>
        <taxon>Glomerales</taxon>
        <taxon>Glomeraceae</taxon>
        <taxon>Rhizophagus</taxon>
    </lineage>
</organism>
<dbReference type="OrthoDB" id="2314945at2759"/>
<evidence type="ECO:0000313" key="2">
    <source>
        <dbReference type="Proteomes" id="UP000684084"/>
    </source>
</evidence>
<name>A0A915Z1H8_9GLOM</name>
<sequence>MQLMFNFLEECQQLNPKIFVGIEGTGISGVTSGDDKRLLMEWELTEEASNELHNSVCDDILRSKQILYHWLFEWVLNPWGSNIQMAFNKIFYDAQFPCNQWNSYNRKGGPQMFASSYDDITTRIDEILSNNMKLLPNPSIENAIDWIKDRKGFNGIVMYWVDVDRIKSMRYQDLVSEGDDLWKGVVVASRCSQVSEVDRDDFVYRYQLSNLRQILTEWEDHGGEDVEGSWQNVIPSAQWFEPIRHLQLAIKTPEAIDLMNSYCVGIIYFHTK</sequence>
<accession>A0A915Z1H8</accession>